<evidence type="ECO:0000256" key="7">
    <source>
        <dbReference type="RuleBase" id="RU363013"/>
    </source>
</evidence>
<evidence type="ECO:0000313" key="9">
    <source>
        <dbReference type="Proteomes" id="UP001158045"/>
    </source>
</evidence>
<comment type="subunit">
    <text evidence="6 7">Homodimer.</text>
</comment>
<keyword evidence="5 6" id="KW-0413">Isomerase</keyword>
<evidence type="ECO:0000256" key="6">
    <source>
        <dbReference type="HAMAP-Rule" id="MF_00147"/>
    </source>
</evidence>
<feature type="binding site" evidence="6">
    <location>
        <position position="172"/>
    </location>
    <ligand>
        <name>substrate</name>
    </ligand>
</feature>
<accession>A0ABT6N9W2</accession>
<dbReference type="InterPro" id="IPR013785">
    <property type="entry name" value="Aldolase_TIM"/>
</dbReference>
<organism evidence="8 9">
    <name type="scientific">Fusibacter bizertensis</name>
    <dbReference type="NCBI Taxonomy" id="1488331"/>
    <lineage>
        <taxon>Bacteria</taxon>
        <taxon>Bacillati</taxon>
        <taxon>Bacillota</taxon>
        <taxon>Clostridia</taxon>
        <taxon>Eubacteriales</taxon>
        <taxon>Eubacteriales Family XII. Incertae Sedis</taxon>
        <taxon>Fusibacter</taxon>
    </lineage>
</organism>
<dbReference type="InterPro" id="IPR022896">
    <property type="entry name" value="TrioseP_Isoase_bac/euk"/>
</dbReference>
<dbReference type="HAMAP" id="MF_00147_B">
    <property type="entry name" value="TIM_B"/>
    <property type="match status" value="1"/>
</dbReference>
<dbReference type="Gene3D" id="3.20.20.70">
    <property type="entry name" value="Aldolase class I"/>
    <property type="match status" value="1"/>
</dbReference>
<dbReference type="Pfam" id="PF00121">
    <property type="entry name" value="TIM"/>
    <property type="match status" value="1"/>
</dbReference>
<dbReference type="CDD" id="cd00311">
    <property type="entry name" value="TIM"/>
    <property type="match status" value="1"/>
</dbReference>
<sequence>MRKPIIAGNWKMHKTVAEGVAFINAVKNEVEGTDVEALICAPYTLLPSLVEAAKGTSVKIGAQNMHFEDKGAFTGEVSADMLLDIGVTHVIIGHSERRQYFGETNETVNKKAHKALQKGLTPIVCCGETLEQREAGETKSHCKVQIEEAFTGIAAADAPKVVIAYEPIWAIGTGKTASSQDANDVIAFIREVLVGLYGDAVSEEVRIQYGGSVKPANVEEIMNESDIDGALVGGASLEPSDFLQLVNF</sequence>
<dbReference type="GO" id="GO:0004807">
    <property type="term" value="F:triose-phosphate isomerase activity"/>
    <property type="evidence" value="ECO:0007669"/>
    <property type="project" value="UniProtKB-EC"/>
</dbReference>
<dbReference type="PROSITE" id="PS51440">
    <property type="entry name" value="TIM_2"/>
    <property type="match status" value="1"/>
</dbReference>
<comment type="function">
    <text evidence="6">Involved in the gluconeogenesis. Catalyzes stereospecifically the conversion of dihydroxyacetone phosphate (DHAP) to D-glyceraldehyde-3-phosphate (G3P).</text>
</comment>
<feature type="binding site" evidence="6">
    <location>
        <begin position="9"/>
        <end position="11"/>
    </location>
    <ligand>
        <name>substrate</name>
    </ligand>
</feature>
<comment type="catalytic activity">
    <reaction evidence="6 7">
        <text>D-glyceraldehyde 3-phosphate = dihydroxyacetone phosphate</text>
        <dbReference type="Rhea" id="RHEA:18585"/>
        <dbReference type="ChEBI" id="CHEBI:57642"/>
        <dbReference type="ChEBI" id="CHEBI:59776"/>
        <dbReference type="EC" id="5.3.1.1"/>
    </reaction>
</comment>
<feature type="active site" description="Electrophile" evidence="6">
    <location>
        <position position="94"/>
    </location>
</feature>
<dbReference type="SUPFAM" id="SSF51351">
    <property type="entry name" value="Triosephosphate isomerase (TIM)"/>
    <property type="match status" value="1"/>
</dbReference>
<protein>
    <recommendedName>
        <fullName evidence="6 7">Triosephosphate isomerase</fullName>
        <shortName evidence="6">TIM</shortName>
        <shortName evidence="6">TPI</shortName>
        <ecNumber evidence="6 7">5.3.1.1</ecNumber>
    </recommendedName>
    <alternativeName>
        <fullName evidence="6">Triose-phosphate isomerase</fullName>
    </alternativeName>
</protein>
<dbReference type="EMBL" id="JARYZI010000002">
    <property type="protein sequence ID" value="MDH8677207.1"/>
    <property type="molecule type" value="Genomic_DNA"/>
</dbReference>
<keyword evidence="9" id="KW-1185">Reference proteome</keyword>
<gene>
    <name evidence="6 8" type="primary">tpiA</name>
    <name evidence="8" type="ORF">QE109_03555</name>
</gene>
<comment type="pathway">
    <text evidence="6 7">Carbohydrate degradation; glycolysis; D-glyceraldehyde 3-phosphate from glycerone phosphate: step 1/1.</text>
</comment>
<dbReference type="PANTHER" id="PTHR21139:SF42">
    <property type="entry name" value="TRIOSEPHOSPHATE ISOMERASE"/>
    <property type="match status" value="1"/>
</dbReference>
<evidence type="ECO:0000256" key="4">
    <source>
        <dbReference type="ARBA" id="ARBA00023152"/>
    </source>
</evidence>
<dbReference type="PROSITE" id="PS00171">
    <property type="entry name" value="TIM_1"/>
    <property type="match status" value="1"/>
</dbReference>
<dbReference type="RefSeq" id="WP_281093020.1">
    <property type="nucleotide sequence ID" value="NZ_JARYZI010000002.1"/>
</dbReference>
<comment type="subcellular location">
    <subcellularLocation>
        <location evidence="6 7">Cytoplasm</location>
    </subcellularLocation>
</comment>
<dbReference type="EC" id="5.3.1.1" evidence="6 7"/>
<reference evidence="8 9" key="1">
    <citation type="submission" date="2023-04" db="EMBL/GenBank/DDBJ databases">
        <title>Fusibacter bizertensis strain WBS, isolated from littoral bottom sediments of the Arctic seas - biochemical and genomic analysis.</title>
        <authorList>
            <person name="Brioukhanov A.L."/>
        </authorList>
    </citation>
    <scope>NUCLEOTIDE SEQUENCE [LARGE SCALE GENOMIC DNA]</scope>
    <source>
        <strain evidence="8 9">WBS</strain>
    </source>
</reference>
<evidence type="ECO:0000313" key="8">
    <source>
        <dbReference type="EMBL" id="MDH8677207.1"/>
    </source>
</evidence>
<evidence type="ECO:0000256" key="3">
    <source>
        <dbReference type="ARBA" id="ARBA00022490"/>
    </source>
</evidence>
<dbReference type="InterPro" id="IPR000652">
    <property type="entry name" value="Triosephosphate_isomerase"/>
</dbReference>
<dbReference type="InterPro" id="IPR020861">
    <property type="entry name" value="Triosephosphate_isomerase_AS"/>
</dbReference>
<keyword evidence="2 6" id="KW-0312">Gluconeogenesis</keyword>
<feature type="binding site" evidence="6">
    <location>
        <begin position="233"/>
        <end position="234"/>
    </location>
    <ligand>
        <name>substrate</name>
    </ligand>
</feature>
<feature type="binding site" evidence="6">
    <location>
        <position position="212"/>
    </location>
    <ligand>
        <name>substrate</name>
    </ligand>
</feature>
<evidence type="ECO:0000256" key="2">
    <source>
        <dbReference type="ARBA" id="ARBA00022432"/>
    </source>
</evidence>
<keyword evidence="3 6" id="KW-0963">Cytoplasm</keyword>
<proteinExistence type="inferred from homology"/>
<evidence type="ECO:0000256" key="1">
    <source>
        <dbReference type="ARBA" id="ARBA00007422"/>
    </source>
</evidence>
<comment type="pathway">
    <text evidence="6 7">Carbohydrate biosynthesis; gluconeogenesis.</text>
</comment>
<dbReference type="PANTHER" id="PTHR21139">
    <property type="entry name" value="TRIOSEPHOSPHATE ISOMERASE"/>
    <property type="match status" value="1"/>
</dbReference>
<dbReference type="NCBIfam" id="TIGR00419">
    <property type="entry name" value="tim"/>
    <property type="match status" value="1"/>
</dbReference>
<comment type="caution">
    <text evidence="8">The sequence shown here is derived from an EMBL/GenBank/DDBJ whole genome shotgun (WGS) entry which is preliminary data.</text>
</comment>
<feature type="active site" description="Proton acceptor" evidence="6">
    <location>
        <position position="166"/>
    </location>
</feature>
<evidence type="ECO:0000256" key="5">
    <source>
        <dbReference type="ARBA" id="ARBA00023235"/>
    </source>
</evidence>
<name>A0ABT6N9W2_9FIRM</name>
<keyword evidence="4 6" id="KW-0324">Glycolysis</keyword>
<dbReference type="InterPro" id="IPR035990">
    <property type="entry name" value="TIM_sf"/>
</dbReference>
<comment type="similarity">
    <text evidence="1 6 7">Belongs to the triosephosphate isomerase family.</text>
</comment>
<dbReference type="Proteomes" id="UP001158045">
    <property type="component" value="Unassembled WGS sequence"/>
</dbReference>